<dbReference type="GO" id="GO:0046103">
    <property type="term" value="P:inosine biosynthetic process"/>
    <property type="evidence" value="ECO:0007669"/>
    <property type="project" value="TreeGrafter"/>
</dbReference>
<evidence type="ECO:0000256" key="7">
    <source>
        <dbReference type="ARBA" id="ARBA00022729"/>
    </source>
</evidence>
<evidence type="ECO:0000256" key="6">
    <source>
        <dbReference type="ARBA" id="ARBA00022723"/>
    </source>
</evidence>
<dbReference type="Pfam" id="PF00962">
    <property type="entry name" value="A_deaminase"/>
    <property type="match status" value="1"/>
</dbReference>
<evidence type="ECO:0000256" key="8">
    <source>
        <dbReference type="ARBA" id="ARBA00022801"/>
    </source>
</evidence>
<comment type="similarity">
    <text evidence="3">Belongs to the metallo-dependent hydrolases superfamily. Adenosine and AMP deaminases family. ADGF subfamily.</text>
</comment>
<keyword evidence="8" id="KW-0378">Hydrolase</keyword>
<comment type="cofactor">
    <cofactor evidence="1">
        <name>Zn(2+)</name>
        <dbReference type="ChEBI" id="CHEBI:29105"/>
    </cofactor>
</comment>
<feature type="domain" description="Adenosine deaminase" evidence="10">
    <location>
        <begin position="138"/>
        <end position="444"/>
    </location>
</feature>
<evidence type="ECO:0000256" key="9">
    <source>
        <dbReference type="ARBA" id="ARBA00047764"/>
    </source>
</evidence>
<reference evidence="11 12" key="1">
    <citation type="submission" date="2014-04" db="EMBL/GenBank/DDBJ databases">
        <authorList>
            <consortium name="DOE Joint Genome Institute"/>
            <person name="Kuo A."/>
            <person name="Zuccaro A."/>
            <person name="Kohler A."/>
            <person name="Nagy L.G."/>
            <person name="Floudas D."/>
            <person name="Copeland A."/>
            <person name="Barry K.W."/>
            <person name="Cichocki N."/>
            <person name="Veneault-Fourrey C."/>
            <person name="LaButti K."/>
            <person name="Lindquist E.A."/>
            <person name="Lipzen A."/>
            <person name="Lundell T."/>
            <person name="Morin E."/>
            <person name="Murat C."/>
            <person name="Sun H."/>
            <person name="Tunlid A."/>
            <person name="Henrissat B."/>
            <person name="Grigoriev I.V."/>
            <person name="Hibbett D.S."/>
            <person name="Martin F."/>
            <person name="Nordberg H.P."/>
            <person name="Cantor M.N."/>
            <person name="Hua S.X."/>
        </authorList>
    </citation>
    <scope>NUCLEOTIDE SEQUENCE [LARGE SCALE GENOMIC DNA]</scope>
    <source>
        <strain evidence="11 12">MAFF 305830</strain>
    </source>
</reference>
<comment type="catalytic activity">
    <reaction evidence="9">
        <text>adenosine + H2O + H(+) = inosine + NH4(+)</text>
        <dbReference type="Rhea" id="RHEA:24408"/>
        <dbReference type="ChEBI" id="CHEBI:15377"/>
        <dbReference type="ChEBI" id="CHEBI:15378"/>
        <dbReference type="ChEBI" id="CHEBI:16335"/>
        <dbReference type="ChEBI" id="CHEBI:17596"/>
        <dbReference type="ChEBI" id="CHEBI:28938"/>
        <dbReference type="EC" id="3.5.4.4"/>
    </reaction>
</comment>
<sequence>MSFLTAKSTIESTQIFNIVKKMPKGALLHAHLEATVDAGFLLKSALEHTNVCIRAASTITKETLGSTLPDFAPRPVAGSYESPATITSPNYVPDTYVSAQKVRREWPEILGGPEGFDRWVIQSLTINPSEAYDTHNTTVKIWNKFQSCFTVIRGLLAYEPVLRKFLRQLFESCVEDGISYAEFRWNFTPKDNILTSEDGTCYIDHDRLLSIFQTELELYLQNLRDAGRSDLFHGAKIIYTFVRIISVEELEWYLEDCLALKKKYPQLIAGFDVVGPEDVMHPLIYYLEPLIKFRNKCEALGIDLPFLFHAGETLGDGNSTDQNLYDAILLGTKRIGHAFSLIKHPTLMRLCRERNICCEVCPVSNEILRLTASIPAHPIAAMLNHGVPIALASDDPGIFSNIGLSYDFFQVLVSSEISGLMTLAVLARESFQHAILDEEEKKRALAVWDARWARYIEEVVSTNGIL</sequence>
<name>A0A0C2WHY3_SERVB</name>
<keyword evidence="5" id="KW-0964">Secreted</keyword>
<evidence type="ECO:0000256" key="3">
    <source>
        <dbReference type="ARBA" id="ARBA00006083"/>
    </source>
</evidence>
<evidence type="ECO:0000259" key="10">
    <source>
        <dbReference type="Pfam" id="PF00962"/>
    </source>
</evidence>
<dbReference type="GO" id="GO:0006154">
    <property type="term" value="P:adenosine catabolic process"/>
    <property type="evidence" value="ECO:0007669"/>
    <property type="project" value="InterPro"/>
</dbReference>
<dbReference type="STRING" id="933852.A0A0C2WHY3"/>
<dbReference type="PANTHER" id="PTHR11409">
    <property type="entry name" value="ADENOSINE DEAMINASE"/>
    <property type="match status" value="1"/>
</dbReference>
<dbReference type="EMBL" id="KN824309">
    <property type="protein sequence ID" value="KIM25983.1"/>
    <property type="molecule type" value="Genomic_DNA"/>
</dbReference>
<evidence type="ECO:0000313" key="12">
    <source>
        <dbReference type="Proteomes" id="UP000054097"/>
    </source>
</evidence>
<dbReference type="PANTHER" id="PTHR11409:SF39">
    <property type="entry name" value="ADENOSINE DEAMINASE 2"/>
    <property type="match status" value="1"/>
</dbReference>
<evidence type="ECO:0000256" key="5">
    <source>
        <dbReference type="ARBA" id="ARBA00022525"/>
    </source>
</evidence>
<dbReference type="GO" id="GO:0005615">
    <property type="term" value="C:extracellular space"/>
    <property type="evidence" value="ECO:0007669"/>
    <property type="project" value="InterPro"/>
</dbReference>
<dbReference type="InterPro" id="IPR006331">
    <property type="entry name" value="ADGF"/>
</dbReference>
<keyword evidence="12" id="KW-1185">Reference proteome</keyword>
<dbReference type="GO" id="GO:0004000">
    <property type="term" value="F:adenosine deaminase activity"/>
    <property type="evidence" value="ECO:0007669"/>
    <property type="project" value="InterPro"/>
</dbReference>
<dbReference type="OrthoDB" id="7202371at2759"/>
<dbReference type="NCBIfam" id="TIGR01431">
    <property type="entry name" value="adm_rel"/>
    <property type="match status" value="1"/>
</dbReference>
<dbReference type="InterPro" id="IPR006330">
    <property type="entry name" value="Ado/ade_deaminase"/>
</dbReference>
<dbReference type="GO" id="GO:0046872">
    <property type="term" value="F:metal ion binding"/>
    <property type="evidence" value="ECO:0007669"/>
    <property type="project" value="UniProtKB-KW"/>
</dbReference>
<gene>
    <name evidence="11" type="ORF">M408DRAFT_314007</name>
</gene>
<dbReference type="EC" id="3.5.4.4" evidence="4"/>
<reference evidence="12" key="2">
    <citation type="submission" date="2015-01" db="EMBL/GenBank/DDBJ databases">
        <title>Evolutionary Origins and Diversification of the Mycorrhizal Mutualists.</title>
        <authorList>
            <consortium name="DOE Joint Genome Institute"/>
            <consortium name="Mycorrhizal Genomics Consortium"/>
            <person name="Kohler A."/>
            <person name="Kuo A."/>
            <person name="Nagy L.G."/>
            <person name="Floudas D."/>
            <person name="Copeland A."/>
            <person name="Barry K.W."/>
            <person name="Cichocki N."/>
            <person name="Veneault-Fourrey C."/>
            <person name="LaButti K."/>
            <person name="Lindquist E.A."/>
            <person name="Lipzen A."/>
            <person name="Lundell T."/>
            <person name="Morin E."/>
            <person name="Murat C."/>
            <person name="Riley R."/>
            <person name="Ohm R."/>
            <person name="Sun H."/>
            <person name="Tunlid A."/>
            <person name="Henrissat B."/>
            <person name="Grigoriev I.V."/>
            <person name="Hibbett D.S."/>
            <person name="Martin F."/>
        </authorList>
    </citation>
    <scope>NUCLEOTIDE SEQUENCE [LARGE SCALE GENOMIC DNA]</scope>
    <source>
        <strain evidence="12">MAFF 305830</strain>
    </source>
</reference>
<organism evidence="11 12">
    <name type="scientific">Serendipita vermifera MAFF 305830</name>
    <dbReference type="NCBI Taxonomy" id="933852"/>
    <lineage>
        <taxon>Eukaryota</taxon>
        <taxon>Fungi</taxon>
        <taxon>Dikarya</taxon>
        <taxon>Basidiomycota</taxon>
        <taxon>Agaricomycotina</taxon>
        <taxon>Agaricomycetes</taxon>
        <taxon>Sebacinales</taxon>
        <taxon>Serendipitaceae</taxon>
        <taxon>Serendipita</taxon>
    </lineage>
</organism>
<dbReference type="HOGENOM" id="CLU_022829_2_0_1"/>
<keyword evidence="7" id="KW-0732">Signal</keyword>
<dbReference type="SUPFAM" id="SSF51556">
    <property type="entry name" value="Metallo-dependent hydrolases"/>
    <property type="match status" value="1"/>
</dbReference>
<evidence type="ECO:0000256" key="2">
    <source>
        <dbReference type="ARBA" id="ARBA00004613"/>
    </source>
</evidence>
<accession>A0A0C2WHY3</accession>
<dbReference type="Gene3D" id="3.20.20.140">
    <property type="entry name" value="Metal-dependent hydrolases"/>
    <property type="match status" value="1"/>
</dbReference>
<evidence type="ECO:0000313" key="11">
    <source>
        <dbReference type="EMBL" id="KIM25983.1"/>
    </source>
</evidence>
<keyword evidence="6" id="KW-0479">Metal-binding</keyword>
<dbReference type="AlphaFoldDB" id="A0A0C2WHY3"/>
<dbReference type="InterPro" id="IPR032466">
    <property type="entry name" value="Metal_Hydrolase"/>
</dbReference>
<dbReference type="Proteomes" id="UP000054097">
    <property type="component" value="Unassembled WGS sequence"/>
</dbReference>
<comment type="subcellular location">
    <subcellularLocation>
        <location evidence="2">Secreted</location>
    </subcellularLocation>
</comment>
<evidence type="ECO:0000256" key="1">
    <source>
        <dbReference type="ARBA" id="ARBA00001947"/>
    </source>
</evidence>
<protein>
    <recommendedName>
        <fullName evidence="4">adenosine deaminase</fullName>
        <ecNumber evidence="4">3.5.4.4</ecNumber>
    </recommendedName>
</protein>
<evidence type="ECO:0000256" key="4">
    <source>
        <dbReference type="ARBA" id="ARBA00012784"/>
    </source>
</evidence>
<proteinExistence type="inferred from homology"/>
<dbReference type="InterPro" id="IPR001365">
    <property type="entry name" value="A_deaminase_dom"/>
</dbReference>
<dbReference type="FunFam" id="3.20.20.140:FF:000017">
    <property type="entry name" value="Adenosine deaminase 2"/>
    <property type="match status" value="1"/>
</dbReference>